<feature type="compositionally biased region" description="Basic and acidic residues" evidence="1">
    <location>
        <begin position="184"/>
        <end position="193"/>
    </location>
</feature>
<keyword evidence="2" id="KW-1133">Transmembrane helix</keyword>
<feature type="region of interest" description="Disordered" evidence="1">
    <location>
        <begin position="74"/>
        <end position="274"/>
    </location>
</feature>
<feature type="compositionally biased region" description="Polar residues" evidence="1">
    <location>
        <begin position="79"/>
        <end position="88"/>
    </location>
</feature>
<accession>A0A3D8IR06</accession>
<evidence type="ECO:0000256" key="1">
    <source>
        <dbReference type="SAM" id="MobiDB-lite"/>
    </source>
</evidence>
<name>A0A3D8IR06_9HELI</name>
<comment type="caution">
    <text evidence="3">The sequence shown here is derived from an EMBL/GenBank/DDBJ whole genome shotgun (WGS) entry which is preliminary data.</text>
</comment>
<feature type="compositionally biased region" description="Basic and acidic residues" evidence="1">
    <location>
        <begin position="89"/>
        <end position="114"/>
    </location>
</feature>
<dbReference type="EMBL" id="NXLQ01000002">
    <property type="protein sequence ID" value="RDU67041.1"/>
    <property type="molecule type" value="Genomic_DNA"/>
</dbReference>
<dbReference type="RefSeq" id="WP_115542336.1">
    <property type="nucleotide sequence ID" value="NZ_NXLQ01000002.1"/>
</dbReference>
<evidence type="ECO:0000313" key="4">
    <source>
        <dbReference type="Proteomes" id="UP000256379"/>
    </source>
</evidence>
<feature type="compositionally biased region" description="Polar residues" evidence="1">
    <location>
        <begin position="115"/>
        <end position="147"/>
    </location>
</feature>
<organism evidence="3 4">
    <name type="scientific">Helicobacter didelphidarum</name>
    <dbReference type="NCBI Taxonomy" id="2040648"/>
    <lineage>
        <taxon>Bacteria</taxon>
        <taxon>Pseudomonadati</taxon>
        <taxon>Campylobacterota</taxon>
        <taxon>Epsilonproteobacteria</taxon>
        <taxon>Campylobacterales</taxon>
        <taxon>Helicobacteraceae</taxon>
        <taxon>Helicobacter</taxon>
    </lineage>
</organism>
<reference evidence="3 4" key="1">
    <citation type="submission" date="2018-04" db="EMBL/GenBank/DDBJ databases">
        <title>Novel Campyloabacter and Helicobacter Species and Strains.</title>
        <authorList>
            <person name="Mannion A.J."/>
            <person name="Shen Z."/>
            <person name="Fox J.G."/>
        </authorList>
    </citation>
    <scope>NUCLEOTIDE SEQUENCE [LARGE SCALE GENOMIC DNA]</scope>
    <source>
        <strain evidence="3 4">MIT 17-337</strain>
    </source>
</reference>
<evidence type="ECO:0000313" key="3">
    <source>
        <dbReference type="EMBL" id="RDU67041.1"/>
    </source>
</evidence>
<dbReference type="AlphaFoldDB" id="A0A3D8IR06"/>
<keyword evidence="2" id="KW-0812">Transmembrane</keyword>
<feature type="transmembrane region" description="Helical" evidence="2">
    <location>
        <begin position="5"/>
        <end position="23"/>
    </location>
</feature>
<dbReference type="Proteomes" id="UP000256379">
    <property type="component" value="Unassembled WGS sequence"/>
</dbReference>
<keyword evidence="4" id="KW-1185">Reference proteome</keyword>
<proteinExistence type="predicted"/>
<protein>
    <submittedName>
        <fullName evidence="3">Uncharacterized protein</fullName>
    </submittedName>
</protein>
<gene>
    <name evidence="3" type="ORF">CQA53_01915</name>
</gene>
<evidence type="ECO:0000256" key="2">
    <source>
        <dbReference type="SAM" id="Phobius"/>
    </source>
</evidence>
<keyword evidence="2" id="KW-0472">Membrane</keyword>
<sequence length="577" mass="65869">MNKKVTGIIGGIIVAIALGLIVYRCSQDNTQDVRLPMPEATQETSSVSDNQFDNVTTQVALNESEVNSQQLVLDESKNQKSQQNNIENQLKKDSVMQEQKDRENVQQNIKKQETKSQQTTNNERQYSQKNINQNIVDSQGVIQTNATKQEKRDVPRQDEIKKDSNKKENNPKQGNRHSGMKATNGEHKKEEKQQVTQVVKTEKQQELIQDSNQQKNKKKEANRATESSGSKDSQQDNRVATKDRATYQNTYDDKQKNKETTKHRLDNSDKQQDSYVRNVIAQKEEQENGLCEVAPVCNNLNISKSLAAASLQSHALVRAEEERVARGERAKQDFLRLWGQTRSTILPKLTSHVSNIKEYGLSTDKKQRTCNASYYTEVLEDFGHGWKDKKGDKSPIYSVVYRVSCKNDKPTIGIIAESIQQSNSDYATFHAQMKKQQSMKESVKEPPLCDALVVHEQIAKASFEYHALIRSQEEGRVRGREAQTRFMNLWQETQDFVISKLTAHISQIRAQGRDSKTGSRRCVANYYTEVLEDFGHGWKDKKGDKSPQYIIYYNVGYMGNDEDSLEVKITSQNRTGK</sequence>
<feature type="compositionally biased region" description="Basic and acidic residues" evidence="1">
    <location>
        <begin position="233"/>
        <end position="272"/>
    </location>
</feature>
<dbReference type="OrthoDB" id="5330169at2"/>
<feature type="compositionally biased region" description="Basic and acidic residues" evidence="1">
    <location>
        <begin position="148"/>
        <end position="170"/>
    </location>
</feature>